<sequence>MTIMKNSHHIESDSGIGVFIRRAWRRGGVARILAWISTRIRRGNTGWTGAPSHAGSTVTRAKSIILSISRSSSQMTQVLQNANFALLIPNSCFIGSRRSFARNGRKMLVAMALSLPSVGMVNASPSTVTPQWPNLSLLDSPLSKSSSNPSFHLSESLSVGADYTENTLATGAEQKHAGISRIAKAYLDYTFFSRRTGNLRHGFQGRLGITNETTSYRDTMELRGPVIEGASLSPSGHFGTSGADAGAYGNFESRGDSSLMASLEWRLNAPGFADKPAFDNLNWGDILQVSFFADYGKAFSHPATSVDGSGRELGVGTGLRFLLPGRFTANFQASYPIDSWESDSLVTNGEGNLDSNGTRFWLDFSYNF</sequence>
<organism evidence="1">
    <name type="scientific">Candidatus Kentrum sp. LFY</name>
    <dbReference type="NCBI Taxonomy" id="2126342"/>
    <lineage>
        <taxon>Bacteria</taxon>
        <taxon>Pseudomonadati</taxon>
        <taxon>Pseudomonadota</taxon>
        <taxon>Gammaproteobacteria</taxon>
        <taxon>Candidatus Kentrum</taxon>
    </lineage>
</organism>
<proteinExistence type="predicted"/>
<name>A0A450WF07_9GAMM</name>
<reference evidence="1" key="1">
    <citation type="submission" date="2019-02" db="EMBL/GenBank/DDBJ databases">
        <authorList>
            <person name="Gruber-Vodicka R. H."/>
            <person name="Seah K. B. B."/>
        </authorList>
    </citation>
    <scope>NUCLEOTIDE SEQUENCE</scope>
    <source>
        <strain evidence="1">BECK_BY7</strain>
    </source>
</reference>
<dbReference type="EMBL" id="CAADFN010000016">
    <property type="protein sequence ID" value="VFK15568.1"/>
    <property type="molecule type" value="Genomic_DNA"/>
</dbReference>
<dbReference type="AlphaFoldDB" id="A0A450WF07"/>
<gene>
    <name evidence="1" type="ORF">BECKLFY1418C_GA0070996_101624</name>
</gene>
<accession>A0A450WF07</accession>
<protein>
    <submittedName>
        <fullName evidence="1">Uncharacterized protein</fullName>
    </submittedName>
</protein>
<evidence type="ECO:0000313" key="1">
    <source>
        <dbReference type="EMBL" id="VFK15568.1"/>
    </source>
</evidence>